<dbReference type="GO" id="GO:0005871">
    <property type="term" value="C:kinesin complex"/>
    <property type="evidence" value="ECO:0007669"/>
    <property type="project" value="TreeGrafter"/>
</dbReference>
<dbReference type="EMBL" id="CAJJDM010000142">
    <property type="protein sequence ID" value="CAD8108842.1"/>
    <property type="molecule type" value="Genomic_DNA"/>
</dbReference>
<dbReference type="AlphaFoldDB" id="A0A8S1Q0N8"/>
<feature type="domain" description="Kinesin motor" evidence="1">
    <location>
        <begin position="3"/>
        <end position="279"/>
    </location>
</feature>
<dbReference type="GO" id="GO:0016887">
    <property type="term" value="F:ATP hydrolysis activity"/>
    <property type="evidence" value="ECO:0007669"/>
    <property type="project" value="TreeGrafter"/>
</dbReference>
<protein>
    <recommendedName>
        <fullName evidence="1">Kinesin motor domain-containing protein</fullName>
    </recommendedName>
</protein>
<dbReference type="GO" id="GO:0007018">
    <property type="term" value="P:microtubule-based movement"/>
    <property type="evidence" value="ECO:0007669"/>
    <property type="project" value="InterPro"/>
</dbReference>
<dbReference type="OMA" id="ITYGECA"/>
<dbReference type="PANTHER" id="PTHR24115:SF194">
    <property type="entry name" value="KINESIN-LIKE PROTEIN KIF6"/>
    <property type="match status" value="1"/>
</dbReference>
<comment type="caution">
    <text evidence="2">The sequence shown here is derived from an EMBL/GenBank/DDBJ whole genome shotgun (WGS) entry which is preliminary data.</text>
</comment>
<sequence>MNQNNLKVYCRVIGLRQSDIIRGAIESLEINENKLKIMNNNIKFCQIVKDQQLQFNNNLIQEQDQWFITYGECASGKTTAMFREDGVIEQIGQMYINNNKQQNVQISMIEIRKNKIIDMLTQQEVKLIQSNESFNCMNLKKISIQNMDQYLQIIQSGYQNRTQQNGLMSNISTIYPLIIKLDFGNFAIQFVDLVGSQKSKYCSPNMLNEIIFNNTGLSQIECILNTKDETQRLLLCNTHLITKVLKNAFRNSSLTNLIVCVSAANIYEKDTLRILKQIQGL</sequence>
<evidence type="ECO:0000313" key="2">
    <source>
        <dbReference type="EMBL" id="CAD8108842.1"/>
    </source>
</evidence>
<proteinExistence type="predicted"/>
<keyword evidence="3" id="KW-1185">Reference proteome</keyword>
<dbReference type="Pfam" id="PF00225">
    <property type="entry name" value="Kinesin"/>
    <property type="match status" value="1"/>
</dbReference>
<dbReference type="InterPro" id="IPR027640">
    <property type="entry name" value="Kinesin-like_fam"/>
</dbReference>
<dbReference type="Proteomes" id="UP000688137">
    <property type="component" value="Unassembled WGS sequence"/>
</dbReference>
<evidence type="ECO:0000259" key="1">
    <source>
        <dbReference type="SMART" id="SM00129"/>
    </source>
</evidence>
<dbReference type="InterPro" id="IPR001752">
    <property type="entry name" value="Kinesin_motor_dom"/>
</dbReference>
<dbReference type="GO" id="GO:0005524">
    <property type="term" value="F:ATP binding"/>
    <property type="evidence" value="ECO:0007669"/>
    <property type="project" value="InterPro"/>
</dbReference>
<dbReference type="GO" id="GO:0005874">
    <property type="term" value="C:microtubule"/>
    <property type="evidence" value="ECO:0007669"/>
    <property type="project" value="TreeGrafter"/>
</dbReference>
<name>A0A8S1Q0N8_PARPR</name>
<reference evidence="2" key="1">
    <citation type="submission" date="2021-01" db="EMBL/GenBank/DDBJ databases">
        <authorList>
            <consortium name="Genoscope - CEA"/>
            <person name="William W."/>
        </authorList>
    </citation>
    <scope>NUCLEOTIDE SEQUENCE</scope>
</reference>
<dbReference type="SMART" id="SM00129">
    <property type="entry name" value="KISc"/>
    <property type="match status" value="1"/>
</dbReference>
<gene>
    <name evidence="2" type="ORF">PPRIM_AZ9-3.1.T1380085</name>
</gene>
<organism evidence="2 3">
    <name type="scientific">Paramecium primaurelia</name>
    <dbReference type="NCBI Taxonomy" id="5886"/>
    <lineage>
        <taxon>Eukaryota</taxon>
        <taxon>Sar</taxon>
        <taxon>Alveolata</taxon>
        <taxon>Ciliophora</taxon>
        <taxon>Intramacronucleata</taxon>
        <taxon>Oligohymenophorea</taxon>
        <taxon>Peniculida</taxon>
        <taxon>Parameciidae</taxon>
        <taxon>Paramecium</taxon>
    </lineage>
</organism>
<evidence type="ECO:0000313" key="3">
    <source>
        <dbReference type="Proteomes" id="UP000688137"/>
    </source>
</evidence>
<dbReference type="GO" id="GO:0008017">
    <property type="term" value="F:microtubule binding"/>
    <property type="evidence" value="ECO:0007669"/>
    <property type="project" value="InterPro"/>
</dbReference>
<dbReference type="PANTHER" id="PTHR24115">
    <property type="entry name" value="KINESIN-RELATED"/>
    <property type="match status" value="1"/>
</dbReference>
<accession>A0A8S1Q0N8</accession>
<dbReference type="GO" id="GO:0003777">
    <property type="term" value="F:microtubule motor activity"/>
    <property type="evidence" value="ECO:0007669"/>
    <property type="project" value="InterPro"/>
</dbReference>